<proteinExistence type="predicted"/>
<feature type="region of interest" description="Disordered" evidence="1">
    <location>
        <begin position="1"/>
        <end position="29"/>
    </location>
</feature>
<evidence type="ECO:0000256" key="1">
    <source>
        <dbReference type="SAM" id="MobiDB-lite"/>
    </source>
</evidence>
<accession>A0ABN8LL40</accession>
<comment type="caution">
    <text evidence="2">The sequence shown here is derived from an EMBL/GenBank/DDBJ whole genome shotgun (WGS) entry which is preliminary data.</text>
</comment>
<feature type="compositionally biased region" description="Low complexity" evidence="1">
    <location>
        <begin position="82"/>
        <end position="91"/>
    </location>
</feature>
<evidence type="ECO:0000313" key="4">
    <source>
        <dbReference type="Proteomes" id="UP001159427"/>
    </source>
</evidence>
<feature type="region of interest" description="Disordered" evidence="1">
    <location>
        <begin position="70"/>
        <end position="91"/>
    </location>
</feature>
<organism evidence="2 4">
    <name type="scientific">Porites evermanni</name>
    <dbReference type="NCBI Taxonomy" id="104178"/>
    <lineage>
        <taxon>Eukaryota</taxon>
        <taxon>Metazoa</taxon>
        <taxon>Cnidaria</taxon>
        <taxon>Anthozoa</taxon>
        <taxon>Hexacorallia</taxon>
        <taxon>Scleractinia</taxon>
        <taxon>Fungiina</taxon>
        <taxon>Poritidae</taxon>
        <taxon>Porites</taxon>
    </lineage>
</organism>
<feature type="non-terminal residue" evidence="2">
    <location>
        <position position="1"/>
    </location>
</feature>
<feature type="compositionally biased region" description="Polar residues" evidence="1">
    <location>
        <begin position="1"/>
        <end position="11"/>
    </location>
</feature>
<evidence type="ECO:0000313" key="2">
    <source>
        <dbReference type="EMBL" id="CAH3014657.1"/>
    </source>
</evidence>
<protein>
    <submittedName>
        <fullName evidence="2">Uncharacterized protein</fullName>
    </submittedName>
</protein>
<reference evidence="2 4" key="1">
    <citation type="submission" date="2022-05" db="EMBL/GenBank/DDBJ databases">
        <authorList>
            <consortium name="Genoscope - CEA"/>
            <person name="William W."/>
        </authorList>
    </citation>
    <scope>NUCLEOTIDE SEQUENCE [LARGE SCALE GENOMIC DNA]</scope>
</reference>
<dbReference type="EMBL" id="CALNXI010000012">
    <property type="protein sequence ID" value="CAH3014657.1"/>
    <property type="molecule type" value="Genomic_DNA"/>
</dbReference>
<gene>
    <name evidence="2" type="ORF">PEVE_00003335</name>
    <name evidence="3" type="ORF">PEVE_00009454</name>
</gene>
<sequence>FGTNDNLNRSRCPSLFSAEPSGNNRQRDIPGYLHMRRNFFLQLLPDMEEVYYNGSTSDEDERAIFITQQNGTLNTGEDSPKAGGLENEGNALGGLLRQPNWRNLEEAGRLITVGGNGAGSLKRKSKKIKL</sequence>
<name>A0ABN8LL40_9CNID</name>
<evidence type="ECO:0000313" key="3">
    <source>
        <dbReference type="EMBL" id="CAH3174223.1"/>
    </source>
</evidence>
<dbReference type="Proteomes" id="UP001159427">
    <property type="component" value="Unassembled WGS sequence"/>
</dbReference>
<keyword evidence="4" id="KW-1185">Reference proteome</keyword>
<dbReference type="EMBL" id="CALNXI010001654">
    <property type="protein sequence ID" value="CAH3174223.1"/>
    <property type="molecule type" value="Genomic_DNA"/>
</dbReference>